<dbReference type="GO" id="GO:0008168">
    <property type="term" value="F:methyltransferase activity"/>
    <property type="evidence" value="ECO:0007669"/>
    <property type="project" value="UniProtKB-KW"/>
</dbReference>
<dbReference type="SUPFAM" id="SSF53335">
    <property type="entry name" value="S-adenosyl-L-methionine-dependent methyltransferases"/>
    <property type="match status" value="1"/>
</dbReference>
<organism evidence="1 2">
    <name type="scientific">Humibacillus xanthopallidus</name>
    <dbReference type="NCBI Taxonomy" id="412689"/>
    <lineage>
        <taxon>Bacteria</taxon>
        <taxon>Bacillati</taxon>
        <taxon>Actinomycetota</taxon>
        <taxon>Actinomycetes</taxon>
        <taxon>Micrococcales</taxon>
        <taxon>Intrasporangiaceae</taxon>
        <taxon>Humibacillus</taxon>
    </lineage>
</organism>
<dbReference type="EMBL" id="VFPM01000001">
    <property type="protein sequence ID" value="TQM64544.1"/>
    <property type="molecule type" value="Genomic_DNA"/>
</dbReference>
<dbReference type="InterPro" id="IPR029063">
    <property type="entry name" value="SAM-dependent_MTases_sf"/>
</dbReference>
<dbReference type="Pfam" id="PF13489">
    <property type="entry name" value="Methyltransf_23"/>
    <property type="match status" value="1"/>
</dbReference>
<dbReference type="CDD" id="cd02440">
    <property type="entry name" value="AdoMet_MTases"/>
    <property type="match status" value="1"/>
</dbReference>
<dbReference type="GO" id="GO:0032259">
    <property type="term" value="P:methylation"/>
    <property type="evidence" value="ECO:0007669"/>
    <property type="project" value="UniProtKB-KW"/>
</dbReference>
<accession>A0A543I1T2</accession>
<dbReference type="Gene3D" id="3.40.50.150">
    <property type="entry name" value="Vaccinia Virus protein VP39"/>
    <property type="match status" value="1"/>
</dbReference>
<keyword evidence="2" id="KW-1185">Reference proteome</keyword>
<name>A0A543I1T2_9MICO</name>
<evidence type="ECO:0000313" key="1">
    <source>
        <dbReference type="EMBL" id="TQM64544.1"/>
    </source>
</evidence>
<comment type="caution">
    <text evidence="1">The sequence shown here is derived from an EMBL/GenBank/DDBJ whole genome shotgun (WGS) entry which is preliminary data.</text>
</comment>
<keyword evidence="1" id="KW-0489">Methyltransferase</keyword>
<reference evidence="1 2" key="1">
    <citation type="submission" date="2019-06" db="EMBL/GenBank/DDBJ databases">
        <title>Genome sequencing of plant associated microbes to promote plant fitness in Sorghum bicolor and Oryza sativa.</title>
        <authorList>
            <person name="Coleman-Derr D."/>
        </authorList>
    </citation>
    <scope>NUCLEOTIDE SEQUENCE [LARGE SCALE GENOMIC DNA]</scope>
    <source>
        <strain evidence="1 2">KV-663</strain>
    </source>
</reference>
<dbReference type="Proteomes" id="UP000316747">
    <property type="component" value="Unassembled WGS sequence"/>
</dbReference>
<proteinExistence type="predicted"/>
<protein>
    <submittedName>
        <fullName evidence="1">Methyltransferase family protein</fullName>
    </submittedName>
</protein>
<dbReference type="OrthoDB" id="4484556at2"/>
<dbReference type="AlphaFoldDB" id="A0A543I1T2"/>
<keyword evidence="1" id="KW-0808">Transferase</keyword>
<dbReference type="PANTHER" id="PTHR43861">
    <property type="entry name" value="TRANS-ACONITATE 2-METHYLTRANSFERASE-RELATED"/>
    <property type="match status" value="1"/>
</dbReference>
<gene>
    <name evidence="1" type="ORF">FBY41_0913</name>
</gene>
<dbReference type="RefSeq" id="WP_141842170.1">
    <property type="nucleotide sequence ID" value="NZ_VFPM01000001.1"/>
</dbReference>
<sequence length="201" mass="22679">MGSSTESSDYAERLRAKQHVWWKRILPVQLPYRINIKRQHLGRTLDIGCGIGRNLQALSDGSLGVDHNAASIEIAKRTGVNAMTDEEFFASDEARPASFDGFLVAHVLEHMDETQGRELLKTYLPYLRPGGTVFIVCPQEVGYRSDPTHVRFTTGEDIERICRDVGLTPRSNYSFPFPRPFGRVFIYNEFCVKATLDVTPA</sequence>
<evidence type="ECO:0000313" key="2">
    <source>
        <dbReference type="Proteomes" id="UP000316747"/>
    </source>
</evidence>